<keyword evidence="3" id="KW-0998">Cell outer membrane</keyword>
<protein>
    <submittedName>
        <fullName evidence="7">ShlB/FhaC/HecB family hemolysin secretion/activation protein</fullName>
    </submittedName>
</protein>
<evidence type="ECO:0000259" key="5">
    <source>
        <dbReference type="Pfam" id="PF03865"/>
    </source>
</evidence>
<evidence type="ECO:0000256" key="4">
    <source>
        <dbReference type="SAM" id="MobiDB-lite"/>
    </source>
</evidence>
<dbReference type="PANTHER" id="PTHR34597">
    <property type="entry name" value="SLR1661 PROTEIN"/>
    <property type="match status" value="1"/>
</dbReference>
<dbReference type="Proteomes" id="UP000285575">
    <property type="component" value="Unassembled WGS sequence"/>
</dbReference>
<evidence type="ECO:0000256" key="2">
    <source>
        <dbReference type="ARBA" id="ARBA00022692"/>
    </source>
</evidence>
<keyword evidence="1" id="KW-1134">Transmembrane beta strand</keyword>
<feature type="domain" description="Polypeptide-transport-associated ShlB-type" evidence="6">
    <location>
        <begin position="158"/>
        <end position="236"/>
    </location>
</feature>
<evidence type="ECO:0000259" key="6">
    <source>
        <dbReference type="Pfam" id="PF08479"/>
    </source>
</evidence>
<gene>
    <name evidence="7" type="ORF">EOE66_00385</name>
</gene>
<feature type="domain" description="Haemolysin activator HlyB C-terminal" evidence="5">
    <location>
        <begin position="304"/>
        <end position="606"/>
    </location>
</feature>
<comment type="caution">
    <text evidence="7">The sequence shown here is derived from an EMBL/GenBank/DDBJ whole genome shotgun (WGS) entry which is preliminary data.</text>
</comment>
<proteinExistence type="predicted"/>
<dbReference type="InterPro" id="IPR005565">
    <property type="entry name" value="Hemolysn_activator_HlyB_C"/>
</dbReference>
<dbReference type="GO" id="GO:0098046">
    <property type="term" value="C:type V protein secretion system complex"/>
    <property type="evidence" value="ECO:0007669"/>
    <property type="project" value="TreeGrafter"/>
</dbReference>
<dbReference type="GO" id="GO:0046819">
    <property type="term" value="P:protein secretion by the type V secretion system"/>
    <property type="evidence" value="ECO:0007669"/>
    <property type="project" value="TreeGrafter"/>
</dbReference>
<dbReference type="AlphaFoldDB" id="A0A437RQY6"/>
<dbReference type="PANTHER" id="PTHR34597:SF6">
    <property type="entry name" value="BLR6126 PROTEIN"/>
    <property type="match status" value="1"/>
</dbReference>
<dbReference type="InterPro" id="IPR013686">
    <property type="entry name" value="Polypept-transport_assoc_ShlB"/>
</dbReference>
<dbReference type="InterPro" id="IPR051544">
    <property type="entry name" value="TPS_OM_transporter"/>
</dbReference>
<keyword evidence="2" id="KW-0812">Transmembrane</keyword>
<dbReference type="Pfam" id="PF08479">
    <property type="entry name" value="POTRA_2"/>
    <property type="match status" value="1"/>
</dbReference>
<dbReference type="Gene3D" id="2.40.160.50">
    <property type="entry name" value="membrane protein fhac: a member of the omp85/tpsb transporter family"/>
    <property type="match status" value="1"/>
</dbReference>
<feature type="region of interest" description="Disordered" evidence="4">
    <location>
        <begin position="1"/>
        <end position="112"/>
    </location>
</feature>
<feature type="compositionally biased region" description="Basic residues" evidence="4">
    <location>
        <begin position="1"/>
        <end position="10"/>
    </location>
</feature>
<evidence type="ECO:0000256" key="3">
    <source>
        <dbReference type="ARBA" id="ARBA00023237"/>
    </source>
</evidence>
<dbReference type="Pfam" id="PF03865">
    <property type="entry name" value="ShlB"/>
    <property type="match status" value="1"/>
</dbReference>
<dbReference type="GO" id="GO:0008320">
    <property type="term" value="F:protein transmembrane transporter activity"/>
    <property type="evidence" value="ECO:0007669"/>
    <property type="project" value="TreeGrafter"/>
</dbReference>
<dbReference type="OrthoDB" id="9763372at2"/>
<keyword evidence="1" id="KW-0472">Membrane</keyword>
<keyword evidence="8" id="KW-1185">Reference proteome</keyword>
<accession>A0A437RQY6</accession>
<evidence type="ECO:0000313" key="8">
    <source>
        <dbReference type="Proteomes" id="UP000285575"/>
    </source>
</evidence>
<evidence type="ECO:0000313" key="7">
    <source>
        <dbReference type="EMBL" id="RVU49081.1"/>
    </source>
</evidence>
<evidence type="ECO:0000256" key="1">
    <source>
        <dbReference type="ARBA" id="ARBA00022452"/>
    </source>
</evidence>
<dbReference type="Gene3D" id="3.10.20.310">
    <property type="entry name" value="membrane protein fhac"/>
    <property type="match status" value="1"/>
</dbReference>
<name>A0A437RQY6_9BURK</name>
<reference evidence="7 8" key="1">
    <citation type="submission" date="2019-01" db="EMBL/GenBank/DDBJ databases">
        <authorList>
            <person name="Chen W.-M."/>
        </authorList>
    </citation>
    <scope>NUCLEOTIDE SEQUENCE [LARGE SCALE GENOMIC DNA]</scope>
    <source>
        <strain evidence="7 8">KYPY4</strain>
    </source>
</reference>
<dbReference type="EMBL" id="SACR01000001">
    <property type="protein sequence ID" value="RVU49081.1"/>
    <property type="molecule type" value="Genomic_DNA"/>
</dbReference>
<sequence length="664" mass="69315">MGRQGRRTHPAQHEPADGAQLRQRAGAQPLPQGSDGGRGRPGRAGGPAPPGLTRTPAHPGVSQAGQSSPTPPESTCRLQGLRGPGAEGRPISNKHRAPVASSRGRAGLQKHRPPAAAWRRTLLALGAAAFAASAGAQGTAAPAAPAAAAAAPAQPTVQVQRYEIQGNTLLQPAALQQRLQAYTGRQPLQGLRDAAAAVQEMYRQAGYGGVVAFLPEQPLDASGAAGATVRIRVVEGQLVRVDITQNKAFSSANIRASLPSLVTGRTPDVRRIDAEIQLANENPAKTVQVLLQPGAEPATIAAQLTVAEQPVQRFTARVDNTGGERDGRWRAALGWQHANLFDRDQVLGVELQTAPENASSVAVATVSFRAPLYGRLLAIDAYGAYSDVDAGKLTTPAGDLSFSGQGSIVGARLNAYLPRWQNIDQRLIAGLEWREYRNNCSIEGLPQGACGSAGASVAVQPLSLTYTAQAAGDVRAGLSVGLHHNLALGGRHADAADFEAVRPGSARRYTLWRLSAQVAVPVGEWGSLAARLQAQHSARALVPGEAFGAGGAQSVRGFEERELGGDSGAQLSLEAISAPLGALVGQPELELRALLFADAATVSNRNGDPCLGERRSCRIGSLGAGLRLGWQAWQLRLDVGRAMNSAVTTREGDVRAHFSLSTSF</sequence>
<organism evidence="7 8">
    <name type="scientific">Rubrivivax rivuli</name>
    <dbReference type="NCBI Taxonomy" id="1862385"/>
    <lineage>
        <taxon>Bacteria</taxon>
        <taxon>Pseudomonadati</taxon>
        <taxon>Pseudomonadota</taxon>
        <taxon>Betaproteobacteria</taxon>
        <taxon>Burkholderiales</taxon>
        <taxon>Sphaerotilaceae</taxon>
        <taxon>Rubrivivax</taxon>
    </lineage>
</organism>